<protein>
    <submittedName>
        <fullName evidence="2">Uncharacterized protein</fullName>
    </submittedName>
</protein>
<evidence type="ECO:0000313" key="2">
    <source>
        <dbReference type="EMBL" id="AGF57441.1"/>
    </source>
</evidence>
<keyword evidence="1" id="KW-0812">Transmembrane</keyword>
<feature type="transmembrane region" description="Helical" evidence="1">
    <location>
        <begin position="133"/>
        <end position="152"/>
    </location>
</feature>
<name>M1MRR2_9CLOT</name>
<sequence>MNIKGLTKKNIVEFINTYYMHIFLVAYSFFGVWYLISLWFPSIGDGMFIPVLFSLITLITHFCELQSIFQTKLKKDIFIDKYYEYKPENISENNFVLEDKQKIEIYKIMFEEDKKEKSDKVSKNQKKKGINKINFFFIMFAHIIILACYSKWAVMNTSNKGLTDNAKNVTDVLSYFCNAYTYSIFLLFFVQVIYENDFKRLYLDKVFKKHILFGKSRKK</sequence>
<dbReference type="PATRIC" id="fig|931276.5.peg.3711"/>
<evidence type="ECO:0000256" key="1">
    <source>
        <dbReference type="SAM" id="Phobius"/>
    </source>
</evidence>
<feature type="transmembrane region" description="Helical" evidence="1">
    <location>
        <begin position="172"/>
        <end position="194"/>
    </location>
</feature>
<keyword evidence="1" id="KW-0472">Membrane</keyword>
<dbReference type="KEGG" id="csr:Cspa_c36810"/>
<gene>
    <name evidence="2" type="ORF">Cspa_c36810</name>
</gene>
<dbReference type="AlphaFoldDB" id="M1MRR2"/>
<dbReference type="RefSeq" id="WP_015393757.1">
    <property type="nucleotide sequence ID" value="NC_020291.1"/>
</dbReference>
<evidence type="ECO:0000313" key="3">
    <source>
        <dbReference type="Proteomes" id="UP000011728"/>
    </source>
</evidence>
<organism evidence="2 3">
    <name type="scientific">Clostridium saccharoperbutylacetonicum N1-4(HMT)</name>
    <dbReference type="NCBI Taxonomy" id="931276"/>
    <lineage>
        <taxon>Bacteria</taxon>
        <taxon>Bacillati</taxon>
        <taxon>Bacillota</taxon>
        <taxon>Clostridia</taxon>
        <taxon>Eubacteriales</taxon>
        <taxon>Clostridiaceae</taxon>
        <taxon>Clostridium</taxon>
    </lineage>
</organism>
<dbReference type="EMBL" id="CP004121">
    <property type="protein sequence ID" value="AGF57441.1"/>
    <property type="molecule type" value="Genomic_DNA"/>
</dbReference>
<keyword evidence="3" id="KW-1185">Reference proteome</keyword>
<feature type="transmembrane region" description="Helical" evidence="1">
    <location>
        <begin position="21"/>
        <end position="40"/>
    </location>
</feature>
<reference evidence="2 3" key="1">
    <citation type="submission" date="2013-02" db="EMBL/GenBank/DDBJ databases">
        <title>Genome sequence of Clostridium saccharoperbutylacetonicum N1-4(HMT).</title>
        <authorList>
            <person name="Poehlein A."/>
            <person name="Daniel R."/>
        </authorList>
    </citation>
    <scope>NUCLEOTIDE SEQUENCE [LARGE SCALE GENOMIC DNA]</scope>
    <source>
        <strain evidence="3">N1-4(HMT)</strain>
    </source>
</reference>
<dbReference type="Proteomes" id="UP000011728">
    <property type="component" value="Chromosome"/>
</dbReference>
<accession>M1MRR2</accession>
<feature type="transmembrane region" description="Helical" evidence="1">
    <location>
        <begin position="46"/>
        <end position="65"/>
    </location>
</feature>
<proteinExistence type="predicted"/>
<dbReference type="HOGENOM" id="CLU_1259619_0_0_9"/>
<keyword evidence="1" id="KW-1133">Transmembrane helix</keyword>